<evidence type="ECO:0000313" key="6">
    <source>
        <dbReference type="EMBL" id="KAF6516117.1"/>
    </source>
</evidence>
<feature type="repeat" description="ANK" evidence="3">
    <location>
        <begin position="1254"/>
        <end position="1286"/>
    </location>
</feature>
<dbReference type="Pfam" id="PF00023">
    <property type="entry name" value="Ank"/>
    <property type="match status" value="2"/>
</dbReference>
<dbReference type="Gene3D" id="3.40.50.1580">
    <property type="entry name" value="Nucleoside phosphorylase domain"/>
    <property type="match status" value="1"/>
</dbReference>
<dbReference type="InterPro" id="IPR002110">
    <property type="entry name" value="Ankyrin_rpt"/>
</dbReference>
<keyword evidence="1" id="KW-0677">Repeat</keyword>
<organism evidence="6 7">
    <name type="scientific">Fusarium oxysporum f. sp. conglutinans</name>
    <dbReference type="NCBI Taxonomy" id="100902"/>
    <lineage>
        <taxon>Eukaryota</taxon>
        <taxon>Fungi</taxon>
        <taxon>Dikarya</taxon>
        <taxon>Ascomycota</taxon>
        <taxon>Pezizomycotina</taxon>
        <taxon>Sordariomycetes</taxon>
        <taxon>Hypocreomycetidae</taxon>
        <taxon>Hypocreales</taxon>
        <taxon>Nectriaceae</taxon>
        <taxon>Fusarium</taxon>
        <taxon>Fusarium oxysporum species complex</taxon>
    </lineage>
</organism>
<evidence type="ECO:0000259" key="5">
    <source>
        <dbReference type="Pfam" id="PF24883"/>
    </source>
</evidence>
<feature type="repeat" description="ANK" evidence="3">
    <location>
        <begin position="1092"/>
        <end position="1121"/>
    </location>
</feature>
<dbReference type="Pfam" id="PF12796">
    <property type="entry name" value="Ank_2"/>
    <property type="match status" value="9"/>
</dbReference>
<dbReference type="InterPro" id="IPR056884">
    <property type="entry name" value="NPHP3-like_N"/>
</dbReference>
<protein>
    <recommendedName>
        <fullName evidence="5">Nephrocystin 3-like N-terminal domain-containing protein</fullName>
    </recommendedName>
</protein>
<dbReference type="InterPro" id="IPR027417">
    <property type="entry name" value="P-loop_NTPase"/>
</dbReference>
<dbReference type="GO" id="GO:0003824">
    <property type="term" value="F:catalytic activity"/>
    <property type="evidence" value="ECO:0007669"/>
    <property type="project" value="InterPro"/>
</dbReference>
<feature type="repeat" description="ANK" evidence="3">
    <location>
        <begin position="1061"/>
        <end position="1088"/>
    </location>
</feature>
<feature type="repeat" description="ANK" evidence="3">
    <location>
        <begin position="1353"/>
        <end position="1385"/>
    </location>
</feature>
<dbReference type="SUPFAM" id="SSF52540">
    <property type="entry name" value="P-loop containing nucleoside triphosphate hydrolases"/>
    <property type="match status" value="1"/>
</dbReference>
<feature type="repeat" description="ANK" evidence="3">
    <location>
        <begin position="960"/>
        <end position="989"/>
    </location>
</feature>
<evidence type="ECO:0000256" key="4">
    <source>
        <dbReference type="SAM" id="MobiDB-lite"/>
    </source>
</evidence>
<dbReference type="PROSITE" id="PS50297">
    <property type="entry name" value="ANK_REP_REGION"/>
    <property type="match status" value="21"/>
</dbReference>
<feature type="repeat" description="ANK" evidence="3">
    <location>
        <begin position="1614"/>
        <end position="1646"/>
    </location>
</feature>
<feature type="repeat" description="ANK" evidence="3">
    <location>
        <begin position="861"/>
        <end position="890"/>
    </location>
</feature>
<name>A0A8H6GDN3_FUSOX</name>
<feature type="repeat" description="ANK" evidence="3">
    <location>
        <begin position="1155"/>
        <end position="1187"/>
    </location>
</feature>
<feature type="repeat" description="ANK" evidence="3">
    <location>
        <begin position="1221"/>
        <end position="1253"/>
    </location>
</feature>
<feature type="repeat" description="ANK" evidence="3">
    <location>
        <begin position="1524"/>
        <end position="1548"/>
    </location>
</feature>
<reference evidence="6 7" key="1">
    <citation type="journal article" date="2020" name="bioRxiv">
        <title>A chromosome-scale genome assembly for the Fusarium oxysporum strain Fo5176 to establish a model Arabidopsis-fungal pathosystem.</title>
        <authorList>
            <person name="Fokkens L."/>
            <person name="Guo L."/>
            <person name="Dora S."/>
            <person name="Wang B."/>
            <person name="Ye K."/>
            <person name="Sanchez-Rodriguez C."/>
            <person name="Croll D."/>
        </authorList>
    </citation>
    <scope>NUCLEOTIDE SEQUENCE [LARGE SCALE GENOMIC DNA]</scope>
    <source>
        <strain evidence="6 7">Fo5176</strain>
    </source>
</reference>
<dbReference type="GO" id="GO:0009116">
    <property type="term" value="P:nucleoside metabolic process"/>
    <property type="evidence" value="ECO:0007669"/>
    <property type="project" value="InterPro"/>
</dbReference>
<keyword evidence="2 3" id="KW-0040">ANK repeat</keyword>
<feature type="repeat" description="ANK" evidence="3">
    <location>
        <begin position="924"/>
        <end position="956"/>
    </location>
</feature>
<dbReference type="PANTHER" id="PTHR24198:SF165">
    <property type="entry name" value="ANKYRIN REPEAT-CONTAINING PROTEIN-RELATED"/>
    <property type="match status" value="1"/>
</dbReference>
<evidence type="ECO:0000256" key="3">
    <source>
        <dbReference type="PROSITE-ProRule" id="PRU00023"/>
    </source>
</evidence>
<dbReference type="SMART" id="SM00248">
    <property type="entry name" value="ANK"/>
    <property type="match status" value="24"/>
</dbReference>
<dbReference type="Proteomes" id="UP000593570">
    <property type="component" value="Unassembled WGS sequence"/>
</dbReference>
<feature type="repeat" description="ANK" evidence="3">
    <location>
        <begin position="1287"/>
        <end position="1319"/>
    </location>
</feature>
<evidence type="ECO:0000256" key="2">
    <source>
        <dbReference type="ARBA" id="ARBA00023043"/>
    </source>
</evidence>
<feature type="repeat" description="ANK" evidence="3">
    <location>
        <begin position="1492"/>
        <end position="1516"/>
    </location>
</feature>
<feature type="repeat" description="ANK" evidence="3">
    <location>
        <begin position="1188"/>
        <end position="1220"/>
    </location>
</feature>
<sequence>MSNPQKYTVGWICAIATEYLAAQLFLDEEHEGPEFVSANDTNHYTLGKIGKHNVVIAVLPHGEYGISSAAGVAKDMLNSFPNVRFGLMVGIGGGAPTPEHDIRLGDVVVSASGHGTGGVFQYDFGKAVQGQEFQETGFLNQPPTILRAAVHGLLTQYKRKGHQLGKHIDDILVENPRLKKEFQRPESSTDRLYHSSKVHPPNDQSSCVKVCGDDPSTLIVRSDRTEYEDNPAIHYGLIASSNRLMKDALIRDALAAKKGVLCFEMEAAGLMNHFPCLVIRGICDYSDSHKNKEWQGFAAMMAAAYAKDLLRQIPPNRVEAEMPISEVLHSIESTGNATKHAVMSMASDHRFAKIKQWLSPSDYSTNANSARKCRHPGTGTWLLNSPIFQEWKLGSRQHLWLYGLAGCGKTILSTTILDHLLQIDTHTTLAFFFDFSDSRKQKLENLLRSLAVQLYHTGNEAARRLDNLFTSHDDGQRQPDTNALSACVDAMIQTAGKVFIIMDALDECTKREELLHWIRGLASSNSQLLVTGRPEVEFQREIPRLLDERNCVLLDKQAVNADIYSYVEATLEQKPDFVDKKLSPSILEEIRDKIGNGADGMFKWAACQLETLARCLSPKDIKTALKSLPPDLNETYRLMLENIPDKYKRGAIRLLQFLVHTKRPLKVLEAIEVIATQVDQEPRGFDVDGRLCQECDVLRYCPSLVIIIQVTKFDEVVEELHLAHFSVKEYLLKKAEFNLKSASIVITRTCLTYLTDIRGSHSTIRRDFPMARYAAESWMDYAVLAETSEDIVRTTVSFLRDETTFQRWCELYAADRSWGDRRRPPRAPRLYYACLGGLSWAARDLTTEGADVNAQGGFYGNALQAASLHGNLEIVQLLLDKGADVNAQGGQYGNALQAASYKGKLEVVQLLLDKGADVNAQGGEYGNVLQAASSRGNLEVMQLLLDRGADINAQVGGYGNALYSASVWGHGEVVQLLLDRGADVNAQGSHYGNALQAASSRGNLEVVQLLLDRGADINAQGGYYGNALQAASYTGDLGIVQLLLDRGADVNAQGGEYGHTLQAASHDGNLEVVQLLLGKGADVNAQGSFYGNALQAASTRGSLEVVRLLLDEGADINAQGGHCGNALQAASAEGNLEVVQLLLGKGADVNAQGGHYGNALQAATYRGNLEVVQLLLDKGADVNAQGGKLGNALYVASYEGNLEVVQLLLDKGADVNAQGGELGNALHAATYKGNLEVVQLLLDKGADVNAQGGELGNALQVASYECNLEVVQLLLDKGADVNAQGGELGNALYVASYEGNPEIAQLLLDRGADIYAQDGFYGNALQAASYKGNLEVVQLLLDKGVDVNAQGGKYGNALQAASENGNPEIVQLLLDRGADVNTQGGKLGNALYVASYEGNLEVVQLLLDKGVDVNAQGGEYGNALQAASENGNPEIVQLLLDRGADINAQGGRYGNALQAATYRGSLEVVQLLLDKGANVNTQGGWRGNALQAASLGNLEAVQLLLDKGADVNAQGGEYGNALQAASLGNLEAVQLLLDKGADVNAQGGEYGNALQAASLGNLEAVQLLLDKGADVNAQGGEYGNALQAASLTGSLEVVQLLLDKGADVNAQGGEYGNALQAASENGNPEIVQLLLDGGADINAQTLQAASRGGNPEIVQLLNLNGAKMMSRKRSSSTDLMERTKLPRL</sequence>
<dbReference type="InterPro" id="IPR035994">
    <property type="entry name" value="Nucleoside_phosphorylase_sf"/>
</dbReference>
<feature type="domain" description="Nephrocystin 3-like N-terminal" evidence="5">
    <location>
        <begin position="377"/>
        <end position="533"/>
    </location>
</feature>
<feature type="repeat" description="ANK" evidence="3">
    <location>
        <begin position="1556"/>
        <end position="1580"/>
    </location>
</feature>
<dbReference type="Gene3D" id="3.40.50.300">
    <property type="entry name" value="P-loop containing nucleotide triphosphate hydrolases"/>
    <property type="match status" value="1"/>
</dbReference>
<dbReference type="PANTHER" id="PTHR24198">
    <property type="entry name" value="ANKYRIN REPEAT AND PROTEIN KINASE DOMAIN-CONTAINING PROTEIN"/>
    <property type="match status" value="1"/>
</dbReference>
<feature type="region of interest" description="Disordered" evidence="4">
    <location>
        <begin position="182"/>
        <end position="206"/>
    </location>
</feature>
<feature type="repeat" description="ANK" evidence="3">
    <location>
        <begin position="990"/>
        <end position="1022"/>
    </location>
</feature>
<dbReference type="SUPFAM" id="SSF53167">
    <property type="entry name" value="Purine and uridine phosphorylases"/>
    <property type="match status" value="1"/>
</dbReference>
<evidence type="ECO:0000313" key="7">
    <source>
        <dbReference type="Proteomes" id="UP000593570"/>
    </source>
</evidence>
<dbReference type="EMBL" id="JACDXP010000013">
    <property type="protein sequence ID" value="KAF6516117.1"/>
    <property type="molecule type" value="Genomic_DNA"/>
</dbReference>
<dbReference type="InterPro" id="IPR036770">
    <property type="entry name" value="Ankyrin_rpt-contain_sf"/>
</dbReference>
<proteinExistence type="predicted"/>
<evidence type="ECO:0000256" key="1">
    <source>
        <dbReference type="ARBA" id="ARBA00022737"/>
    </source>
</evidence>
<dbReference type="Pfam" id="PF24883">
    <property type="entry name" value="NPHP3_N"/>
    <property type="match status" value="1"/>
</dbReference>
<feature type="repeat" description="ANK" evidence="3">
    <location>
        <begin position="1023"/>
        <end position="1055"/>
    </location>
</feature>
<feature type="repeat" description="ANK" evidence="3">
    <location>
        <begin position="1323"/>
        <end position="1352"/>
    </location>
</feature>
<dbReference type="SUPFAM" id="SSF48403">
    <property type="entry name" value="Ankyrin repeat"/>
    <property type="match status" value="3"/>
</dbReference>
<dbReference type="PROSITE" id="PS50088">
    <property type="entry name" value="ANK_REPEAT"/>
    <property type="match status" value="24"/>
</dbReference>
<feature type="repeat" description="ANK" evidence="3">
    <location>
        <begin position="1581"/>
        <end position="1613"/>
    </location>
</feature>
<feature type="compositionally biased region" description="Basic and acidic residues" evidence="4">
    <location>
        <begin position="182"/>
        <end position="193"/>
    </location>
</feature>
<accession>A0A8H6GDN3</accession>
<feature type="repeat" description="ANK" evidence="3">
    <location>
        <begin position="891"/>
        <end position="923"/>
    </location>
</feature>
<feature type="repeat" description="ANK" evidence="3">
    <location>
        <begin position="1122"/>
        <end position="1154"/>
    </location>
</feature>
<comment type="caution">
    <text evidence="6">The sequence shown here is derived from an EMBL/GenBank/DDBJ whole genome shotgun (WGS) entry which is preliminary data.</text>
</comment>
<feature type="repeat" description="ANK" evidence="3">
    <location>
        <begin position="1386"/>
        <end position="1418"/>
    </location>
</feature>
<dbReference type="Gene3D" id="1.25.40.20">
    <property type="entry name" value="Ankyrin repeat-containing domain"/>
    <property type="match status" value="9"/>
</dbReference>
<feature type="repeat" description="ANK" evidence="3">
    <location>
        <begin position="1419"/>
        <end position="1451"/>
    </location>
</feature>
<gene>
    <name evidence="6" type="ORF">HZS61_004858</name>
</gene>
<feature type="repeat" description="ANK" evidence="3">
    <location>
        <begin position="1452"/>
        <end position="1484"/>
    </location>
</feature>